<evidence type="ECO:0000256" key="11">
    <source>
        <dbReference type="ARBA" id="ARBA00048988"/>
    </source>
</evidence>
<feature type="binding site" evidence="12">
    <location>
        <position position="413"/>
    </location>
    <ligand>
        <name>Zn(2+)</name>
        <dbReference type="ChEBI" id="CHEBI:29105"/>
        <label>1</label>
    </ligand>
</feature>
<keyword evidence="10 12" id="KW-0413">Isomerase</keyword>
<dbReference type="InterPro" id="IPR006935">
    <property type="entry name" value="Helicase/UvrB_N"/>
</dbReference>
<comment type="catalytic activity">
    <reaction evidence="12">
        <text>Couples ATP hydrolysis with the unwinding of duplex DNA by translocating in the 3'-5' direction.</text>
        <dbReference type="EC" id="5.6.2.4"/>
    </reaction>
</comment>
<dbReference type="Proteomes" id="UP000229896">
    <property type="component" value="Unassembled WGS sequence"/>
</dbReference>
<accession>A0A2M6YBI0</accession>
<dbReference type="InterPro" id="IPR027417">
    <property type="entry name" value="P-loop_NTPase"/>
</dbReference>
<dbReference type="InterPro" id="IPR014001">
    <property type="entry name" value="Helicase_ATP-bd"/>
</dbReference>
<keyword evidence="7 12" id="KW-0862">Zinc</keyword>
<dbReference type="PROSITE" id="PS51192">
    <property type="entry name" value="HELICASE_ATP_BIND_1"/>
    <property type="match status" value="1"/>
</dbReference>
<dbReference type="AlphaFoldDB" id="A0A2M6YBI0"/>
<keyword evidence="8 12" id="KW-0067">ATP-binding</keyword>
<dbReference type="NCBIfam" id="TIGR00595">
    <property type="entry name" value="priA"/>
    <property type="match status" value="1"/>
</dbReference>
<keyword evidence="6 12" id="KW-0347">Helicase</keyword>
<dbReference type="InterPro" id="IPR042115">
    <property type="entry name" value="PriA_3primeBD_sf"/>
</dbReference>
<evidence type="ECO:0000313" key="15">
    <source>
        <dbReference type="EMBL" id="PIU24061.1"/>
    </source>
</evidence>
<evidence type="ECO:0000256" key="2">
    <source>
        <dbReference type="ARBA" id="ARBA00022705"/>
    </source>
</evidence>
<dbReference type="GO" id="GO:0006310">
    <property type="term" value="P:DNA recombination"/>
    <property type="evidence" value="ECO:0007669"/>
    <property type="project" value="InterPro"/>
</dbReference>
<comment type="caution">
    <text evidence="15">The sequence shown here is derived from an EMBL/GenBank/DDBJ whole genome shotgun (WGS) entry which is preliminary data.</text>
</comment>
<keyword evidence="1 12" id="KW-0639">Primosome</keyword>
<dbReference type="GO" id="GO:0006270">
    <property type="term" value="P:DNA replication initiation"/>
    <property type="evidence" value="ECO:0007669"/>
    <property type="project" value="TreeGrafter"/>
</dbReference>
<evidence type="ECO:0000256" key="10">
    <source>
        <dbReference type="ARBA" id="ARBA00023235"/>
    </source>
</evidence>
<evidence type="ECO:0000256" key="8">
    <source>
        <dbReference type="ARBA" id="ARBA00022840"/>
    </source>
</evidence>
<dbReference type="InterPro" id="IPR040498">
    <property type="entry name" value="PriA_CRR"/>
</dbReference>
<evidence type="ECO:0000256" key="3">
    <source>
        <dbReference type="ARBA" id="ARBA00022723"/>
    </source>
</evidence>
<dbReference type="PANTHER" id="PTHR30580">
    <property type="entry name" value="PRIMOSOMAL PROTEIN N"/>
    <property type="match status" value="1"/>
</dbReference>
<feature type="binding site" evidence="12">
    <location>
        <position position="374"/>
    </location>
    <ligand>
        <name>Zn(2+)</name>
        <dbReference type="ChEBI" id="CHEBI:29105"/>
        <label>1</label>
    </ligand>
</feature>
<dbReference type="Gene3D" id="3.40.1440.60">
    <property type="entry name" value="PriA, 3(prime) DNA-binding domain"/>
    <property type="match status" value="1"/>
</dbReference>
<evidence type="ECO:0000313" key="16">
    <source>
        <dbReference type="Proteomes" id="UP000229896"/>
    </source>
</evidence>
<feature type="domain" description="Helicase C-terminal" evidence="14">
    <location>
        <begin position="408"/>
        <end position="594"/>
    </location>
</feature>
<dbReference type="SUPFAM" id="SSF52540">
    <property type="entry name" value="P-loop containing nucleoside triphosphate hydrolases"/>
    <property type="match status" value="2"/>
</dbReference>
<dbReference type="GO" id="GO:0008270">
    <property type="term" value="F:zinc ion binding"/>
    <property type="evidence" value="ECO:0007669"/>
    <property type="project" value="UniProtKB-UniRule"/>
</dbReference>
<dbReference type="Pfam" id="PF00271">
    <property type="entry name" value="Helicase_C"/>
    <property type="match status" value="1"/>
</dbReference>
<protein>
    <recommendedName>
        <fullName evidence="12">Replication restart protein PriA</fullName>
    </recommendedName>
    <alternativeName>
        <fullName evidence="12">ATP-dependent DNA helicase PriA</fullName>
        <ecNumber evidence="12">5.6.2.4</ecNumber>
    </alternativeName>
    <alternativeName>
        <fullName evidence="12">DNA 3'-5' helicase PriA</fullName>
    </alternativeName>
</protein>
<dbReference type="SMART" id="SM00487">
    <property type="entry name" value="DEXDc"/>
    <property type="match status" value="1"/>
</dbReference>
<organism evidence="15 16">
    <name type="scientific">Candidatus Berkelbacteria bacterium CG08_land_8_20_14_0_20_39_8</name>
    <dbReference type="NCBI Taxonomy" id="1974511"/>
    <lineage>
        <taxon>Bacteria</taxon>
        <taxon>Candidatus Berkelbacteria</taxon>
    </lineage>
</organism>
<dbReference type="InterPro" id="IPR041222">
    <property type="entry name" value="PriA_3primeBD"/>
</dbReference>
<evidence type="ECO:0000256" key="7">
    <source>
        <dbReference type="ARBA" id="ARBA00022833"/>
    </source>
</evidence>
<dbReference type="InterPro" id="IPR041236">
    <property type="entry name" value="PriA_C"/>
</dbReference>
<comment type="similarity">
    <text evidence="12">Belongs to the helicase family. PriA subfamily.</text>
</comment>
<feature type="binding site" evidence="12">
    <location>
        <position position="380"/>
    </location>
    <ligand>
        <name>Zn(2+)</name>
        <dbReference type="ChEBI" id="CHEBI:29105"/>
        <label>2</label>
    </ligand>
</feature>
<evidence type="ECO:0000256" key="12">
    <source>
        <dbReference type="HAMAP-Rule" id="MF_00983"/>
    </source>
</evidence>
<evidence type="ECO:0000259" key="13">
    <source>
        <dbReference type="PROSITE" id="PS51192"/>
    </source>
</evidence>
<dbReference type="EC" id="5.6.2.4" evidence="12"/>
<proteinExistence type="inferred from homology"/>
<name>A0A2M6YBI0_9BACT</name>
<dbReference type="FunFam" id="3.40.50.300:FF:000489">
    <property type="entry name" value="Primosome assembly protein PriA"/>
    <property type="match status" value="1"/>
</dbReference>
<dbReference type="GO" id="GO:0005524">
    <property type="term" value="F:ATP binding"/>
    <property type="evidence" value="ECO:0007669"/>
    <property type="project" value="UniProtKB-UniRule"/>
</dbReference>
<comment type="function">
    <text evidence="12">Initiates the restart of stalled replication forks, which reloads the replicative helicase on sites other than the origin of replication. Recognizes and binds to abandoned replication forks and remodels them to uncover a helicase loading site. Promotes assembly of the primosome at these replication forks.</text>
</comment>
<dbReference type="SMART" id="SM00490">
    <property type="entry name" value="HELICc"/>
    <property type="match status" value="1"/>
</dbReference>
<keyword evidence="2 12" id="KW-0235">DNA replication</keyword>
<evidence type="ECO:0000256" key="5">
    <source>
        <dbReference type="ARBA" id="ARBA00022801"/>
    </source>
</evidence>
<dbReference type="Pfam" id="PF18319">
    <property type="entry name" value="Zn_ribbon_PriA"/>
    <property type="match status" value="1"/>
</dbReference>
<dbReference type="Gene3D" id="3.40.50.300">
    <property type="entry name" value="P-loop containing nucleotide triphosphate hydrolases"/>
    <property type="match status" value="2"/>
</dbReference>
<dbReference type="PANTHER" id="PTHR30580:SF0">
    <property type="entry name" value="PRIMOSOMAL PROTEIN N"/>
    <property type="match status" value="1"/>
</dbReference>
<reference evidence="16" key="1">
    <citation type="submission" date="2017-09" db="EMBL/GenBank/DDBJ databases">
        <title>Depth-based differentiation of microbial function through sediment-hosted aquifers and enrichment of novel symbionts in the deep terrestrial subsurface.</title>
        <authorList>
            <person name="Probst A.J."/>
            <person name="Ladd B."/>
            <person name="Jarett J.K."/>
            <person name="Geller-Mcgrath D.E."/>
            <person name="Sieber C.M.K."/>
            <person name="Emerson J.B."/>
            <person name="Anantharaman K."/>
            <person name="Thomas B.C."/>
            <person name="Malmstrom R."/>
            <person name="Stieglmeier M."/>
            <person name="Klingl A."/>
            <person name="Woyke T."/>
            <person name="Ryan C.M."/>
            <person name="Banfield J.F."/>
        </authorList>
    </citation>
    <scope>NUCLEOTIDE SEQUENCE [LARGE SCALE GENOMIC DNA]</scope>
</reference>
<dbReference type="Pfam" id="PF04851">
    <property type="entry name" value="ResIII"/>
    <property type="match status" value="1"/>
</dbReference>
<feature type="binding site" evidence="12">
    <location>
        <position position="400"/>
    </location>
    <ligand>
        <name>Zn(2+)</name>
        <dbReference type="ChEBI" id="CHEBI:29105"/>
        <label>2</label>
    </ligand>
</feature>
<keyword evidence="5 12" id="KW-0378">Hydrolase</keyword>
<dbReference type="Pfam" id="PF17764">
    <property type="entry name" value="PriA_3primeBD"/>
    <property type="match status" value="1"/>
</dbReference>
<dbReference type="HAMAP" id="MF_00983">
    <property type="entry name" value="PriA"/>
    <property type="match status" value="1"/>
</dbReference>
<keyword evidence="3 12" id="KW-0479">Metal-binding</keyword>
<gene>
    <name evidence="12 15" type="primary">priA</name>
    <name evidence="15" type="ORF">COT12_03095</name>
</gene>
<evidence type="ECO:0000256" key="4">
    <source>
        <dbReference type="ARBA" id="ARBA00022741"/>
    </source>
</evidence>
<dbReference type="GO" id="GO:0016887">
    <property type="term" value="F:ATP hydrolysis activity"/>
    <property type="evidence" value="ECO:0007669"/>
    <property type="project" value="RHEA"/>
</dbReference>
<comment type="catalytic activity">
    <reaction evidence="11 12">
        <text>ATP + H2O = ADP + phosphate + H(+)</text>
        <dbReference type="Rhea" id="RHEA:13065"/>
        <dbReference type="ChEBI" id="CHEBI:15377"/>
        <dbReference type="ChEBI" id="CHEBI:15378"/>
        <dbReference type="ChEBI" id="CHEBI:30616"/>
        <dbReference type="ChEBI" id="CHEBI:43474"/>
        <dbReference type="ChEBI" id="CHEBI:456216"/>
        <dbReference type="EC" id="5.6.2.4"/>
    </reaction>
</comment>
<evidence type="ECO:0000256" key="1">
    <source>
        <dbReference type="ARBA" id="ARBA00022515"/>
    </source>
</evidence>
<keyword evidence="9 12" id="KW-0238">DNA-binding</keyword>
<dbReference type="EMBL" id="PEXI01000097">
    <property type="protein sequence ID" value="PIU24061.1"/>
    <property type="molecule type" value="Genomic_DNA"/>
</dbReference>
<feature type="domain" description="Helicase ATP-binding" evidence="13">
    <location>
        <begin position="143"/>
        <end position="309"/>
    </location>
</feature>
<dbReference type="InterPro" id="IPR001650">
    <property type="entry name" value="Helicase_C-like"/>
</dbReference>
<feature type="binding site" evidence="12">
    <location>
        <position position="371"/>
    </location>
    <ligand>
        <name>Zn(2+)</name>
        <dbReference type="ChEBI" id="CHEBI:29105"/>
        <label>1</label>
    </ligand>
</feature>
<dbReference type="PROSITE" id="PS51194">
    <property type="entry name" value="HELICASE_CTER"/>
    <property type="match status" value="1"/>
</dbReference>
<dbReference type="GO" id="GO:0003677">
    <property type="term" value="F:DNA binding"/>
    <property type="evidence" value="ECO:0007669"/>
    <property type="project" value="UniProtKB-UniRule"/>
</dbReference>
<dbReference type="GO" id="GO:0006269">
    <property type="term" value="P:DNA replication, synthesis of primer"/>
    <property type="evidence" value="ECO:0007669"/>
    <property type="project" value="UniProtKB-KW"/>
</dbReference>
<dbReference type="InterPro" id="IPR005259">
    <property type="entry name" value="PriA"/>
</dbReference>
<keyword evidence="4 12" id="KW-0547">Nucleotide-binding</keyword>
<dbReference type="GO" id="GO:0043138">
    <property type="term" value="F:3'-5' DNA helicase activity"/>
    <property type="evidence" value="ECO:0007669"/>
    <property type="project" value="UniProtKB-EC"/>
</dbReference>
<dbReference type="Pfam" id="PF18074">
    <property type="entry name" value="PriA_C"/>
    <property type="match status" value="1"/>
</dbReference>
<feature type="binding site" evidence="12">
    <location>
        <position position="416"/>
    </location>
    <ligand>
        <name>Zn(2+)</name>
        <dbReference type="ChEBI" id="CHEBI:29105"/>
        <label>1</label>
    </ligand>
</feature>
<evidence type="ECO:0000259" key="14">
    <source>
        <dbReference type="PROSITE" id="PS51194"/>
    </source>
</evidence>
<comment type="cofactor">
    <cofactor evidence="12">
        <name>Zn(2+)</name>
        <dbReference type="ChEBI" id="CHEBI:29105"/>
    </cofactor>
    <text evidence="12">Binds 2 zinc ions per subunit.</text>
</comment>
<feature type="binding site" evidence="12">
    <location>
        <position position="403"/>
    </location>
    <ligand>
        <name>Zn(2+)</name>
        <dbReference type="ChEBI" id="CHEBI:29105"/>
        <label>2</label>
    </ligand>
</feature>
<dbReference type="GO" id="GO:1990077">
    <property type="term" value="C:primosome complex"/>
    <property type="evidence" value="ECO:0007669"/>
    <property type="project" value="UniProtKB-UniRule"/>
</dbReference>
<comment type="subunit">
    <text evidence="12">Component of the replication restart primosome.</text>
</comment>
<feature type="binding site" evidence="12">
    <location>
        <position position="383"/>
    </location>
    <ligand>
        <name>Zn(2+)</name>
        <dbReference type="ChEBI" id="CHEBI:29105"/>
        <label>2</label>
    </ligand>
</feature>
<sequence>MIANVIPVTKIFSKEGFFSYQIPDDLSHKVNVGSIVTIPFGKRKIRGVVKEIYKKTNSKKKRKYQLRTISEVDENFIISKEFIEIADWISNYYLCSMGEAISIFMPPIIKKLKNFEYKEYTKNKKLNPLTTLQKEIFDRLKNKLLATRKKPTLIFGVTGSGKTEIYLHLAKETIRIGKSVILLVPEIILTPQNIQRFEEIFASNVVLMHSGLSASEKYRCYKSFYDGEKKIIVGPRSALLVPNNNIGLIIVDEEQEDSYKQEQNPRYDASQIAEKIAKKQNALLLLGSATPRIESYYKSKKGTYDLEILPGRFNALTLPEAEIIDLKNEIKKENFSPISERLQELLYNVLKKKEQAILFLNRRGMATFVSCRDCGFVANCPHCDIPLIYHLEKNRDFLTCHHCQKEFPLPAKCPDCKSFRIKYFGSGVEKIEIELKRLLPKARIKKVDSKVLRNHTEYEKFYQNFRDHKFDFVVGTQILAKGFDIPDVSLVGIISADVGLHLPHFRASEKIFRLITQVSGRSGRRSKSGKTIIQTYWPNSAAIKYAAKHDFEGFYNEEIKKRLAKNYPPKNHLIRILNENKNKEMAFSEIKKLASEFEKNNIEFIGPGQCFFHKLNNKFRYQIIIKTEKLPNSKISNIYQIQQKFTWDVDPINLL</sequence>
<evidence type="ECO:0000256" key="9">
    <source>
        <dbReference type="ARBA" id="ARBA00023125"/>
    </source>
</evidence>
<dbReference type="GO" id="GO:0006302">
    <property type="term" value="P:double-strand break repair"/>
    <property type="evidence" value="ECO:0007669"/>
    <property type="project" value="InterPro"/>
</dbReference>
<evidence type="ECO:0000256" key="6">
    <source>
        <dbReference type="ARBA" id="ARBA00022806"/>
    </source>
</evidence>